<evidence type="ECO:0000259" key="3">
    <source>
        <dbReference type="Pfam" id="PF00905"/>
    </source>
</evidence>
<evidence type="ECO:0000259" key="4">
    <source>
        <dbReference type="Pfam" id="PF05223"/>
    </source>
</evidence>
<comment type="caution">
    <text evidence="5">The sequence shown here is derived from an EMBL/GenBank/DDBJ whole genome shotgun (WGS) entry which is preliminary data.</text>
</comment>
<evidence type="ECO:0000313" key="7">
    <source>
        <dbReference type="Proteomes" id="UP000268652"/>
    </source>
</evidence>
<dbReference type="Pfam" id="PF05223">
    <property type="entry name" value="MecA_N"/>
    <property type="match status" value="1"/>
</dbReference>
<feature type="domain" description="NTF2-like N-terminal transpeptidase" evidence="4">
    <location>
        <begin position="40"/>
        <end position="156"/>
    </location>
</feature>
<protein>
    <recommendedName>
        <fullName evidence="9">Penicillin-binding protein</fullName>
    </recommendedName>
</protein>
<dbReference type="GO" id="GO:0071555">
    <property type="term" value="P:cell wall organization"/>
    <property type="evidence" value="ECO:0007669"/>
    <property type="project" value="TreeGrafter"/>
</dbReference>
<feature type="region of interest" description="Disordered" evidence="1">
    <location>
        <begin position="557"/>
        <end position="576"/>
    </location>
</feature>
<reference evidence="7 8" key="1">
    <citation type="submission" date="2018-09" db="EMBL/GenBank/DDBJ databases">
        <title>Streptomyces sp. nov. DS1-2, an endophytic actinomycete isolated from roots of Dendrobium scabrilingue.</title>
        <authorList>
            <person name="Kuncharoen N."/>
            <person name="Kudo T."/>
            <person name="Ohkuma M."/>
            <person name="Yuki M."/>
            <person name="Tanasupawat S."/>
        </authorList>
    </citation>
    <scope>NUCLEOTIDE SEQUENCE [LARGE SCALE GENOMIC DNA]</scope>
    <source>
        <strain evidence="5 8">AZ1-7</strain>
        <strain evidence="6 7">DS1-2</strain>
    </source>
</reference>
<name>A0A3A9WJ99_9ACTN</name>
<accession>A0A3A9WJ99</accession>
<dbReference type="GO" id="GO:0046677">
    <property type="term" value="P:response to antibiotic"/>
    <property type="evidence" value="ECO:0007669"/>
    <property type="project" value="InterPro"/>
</dbReference>
<dbReference type="Proteomes" id="UP000275024">
    <property type="component" value="Unassembled WGS sequence"/>
</dbReference>
<evidence type="ECO:0000256" key="2">
    <source>
        <dbReference type="SAM" id="Phobius"/>
    </source>
</evidence>
<dbReference type="GO" id="GO:0071972">
    <property type="term" value="F:peptidoglycan L,D-transpeptidase activity"/>
    <property type="evidence" value="ECO:0007669"/>
    <property type="project" value="TreeGrafter"/>
</dbReference>
<sequence>MGRNRARLGALVGGVAVVVALAVIAVLVLRGGGDDSGEEARAGADAFLDAWAEGDLEGAAGHTDDPEAALSLLDSIQQNTRPEAVDLRSTGPGEEPEGEDVPDGALSVPFSATLTLEGMGEWGYESSALMLPGEGGDGWTVRWSSAVAHPALAEGQTLVLTLEDARRAPILAAGGEELAGLATVWDVTIWPAQLGDPDAAYEALDDLDAGIDIDALRERVDEADPDQAVPVVTLRDEAYQEHAEALGAVAGLQFAEAVRPLAHAARPLVGGLDAATGAGASGLQERYDEQLTGASSGAVVIADRASGEAVETLHEQGGGEPGTPVTTTIDADIQRAAEEALADLGRDGSIVAVRPSTGDILAAADWPADGFNRSLQGQLAPGSTFKVVTTAALLEGGTGPDDVLGCPRYATVEGQRFENQGEFELGPDTTLREAFTESCNTAFIENLDRFEDDTLPTTAEAFGIGAVWDVGAVTFDGAVPPARSPNQLAASLIGQAEVQASPLVMASVAATVADGTFRQPVLVPDAVDERHEAASALSDGTLDALRDLMRETVTDGSASALDGVPGTPHGKTGTAEFHDEEGELSTNAWMIGYLGDSDLAFAVVLEDGGSGGSDAGPLAADFLRAL</sequence>
<dbReference type="Gene3D" id="3.90.1310.10">
    <property type="entry name" value="Penicillin-binding protein 2a (Domain 2)"/>
    <property type="match status" value="1"/>
</dbReference>
<dbReference type="InterPro" id="IPR001460">
    <property type="entry name" value="PCN-bd_Tpept"/>
</dbReference>
<dbReference type="SUPFAM" id="SSF56519">
    <property type="entry name" value="Penicillin binding protein dimerisation domain"/>
    <property type="match status" value="1"/>
</dbReference>
<dbReference type="Gene3D" id="3.40.710.10">
    <property type="entry name" value="DD-peptidase/beta-lactamase superfamily"/>
    <property type="match status" value="1"/>
</dbReference>
<gene>
    <name evidence="6" type="ORF">D7318_17780</name>
    <name evidence="5" type="ORF">D7319_17140</name>
</gene>
<dbReference type="SUPFAM" id="SSF56601">
    <property type="entry name" value="beta-lactamase/transpeptidase-like"/>
    <property type="match status" value="1"/>
</dbReference>
<keyword evidence="2" id="KW-0812">Transmembrane</keyword>
<dbReference type="AlphaFoldDB" id="A0A3A9WJ99"/>
<dbReference type="OrthoDB" id="5241017at2"/>
<organism evidence="5 8">
    <name type="scientific">Streptomyces radicis</name>
    <dbReference type="NCBI Taxonomy" id="1750517"/>
    <lineage>
        <taxon>Bacteria</taxon>
        <taxon>Bacillati</taxon>
        <taxon>Actinomycetota</taxon>
        <taxon>Actinomycetes</taxon>
        <taxon>Kitasatosporales</taxon>
        <taxon>Streptomycetaceae</taxon>
        <taxon>Streptomyces</taxon>
    </lineage>
</organism>
<keyword evidence="2" id="KW-0472">Membrane</keyword>
<evidence type="ECO:0000313" key="8">
    <source>
        <dbReference type="Proteomes" id="UP000275024"/>
    </source>
</evidence>
<evidence type="ECO:0008006" key="9">
    <source>
        <dbReference type="Google" id="ProtNLM"/>
    </source>
</evidence>
<feature type="transmembrane region" description="Helical" evidence="2">
    <location>
        <begin position="7"/>
        <end position="29"/>
    </location>
</feature>
<dbReference type="InterPro" id="IPR012338">
    <property type="entry name" value="Beta-lactam/transpept-like"/>
</dbReference>
<evidence type="ECO:0000313" key="6">
    <source>
        <dbReference type="EMBL" id="RKN20738.1"/>
    </source>
</evidence>
<dbReference type="Pfam" id="PF00905">
    <property type="entry name" value="Transpeptidase"/>
    <property type="match status" value="1"/>
</dbReference>
<dbReference type="GO" id="GO:0005886">
    <property type="term" value="C:plasma membrane"/>
    <property type="evidence" value="ECO:0007669"/>
    <property type="project" value="TreeGrafter"/>
</dbReference>
<keyword evidence="7" id="KW-1185">Reference proteome</keyword>
<feature type="domain" description="Penicillin-binding protein transpeptidase" evidence="3">
    <location>
        <begin position="348"/>
        <end position="623"/>
    </location>
</feature>
<evidence type="ECO:0000313" key="5">
    <source>
        <dbReference type="EMBL" id="RKN07806.1"/>
    </source>
</evidence>
<dbReference type="GO" id="GO:0008658">
    <property type="term" value="F:penicillin binding"/>
    <property type="evidence" value="ECO:0007669"/>
    <property type="project" value="InterPro"/>
</dbReference>
<dbReference type="PANTHER" id="PTHR30627">
    <property type="entry name" value="PEPTIDOGLYCAN D,D-TRANSPEPTIDASE"/>
    <property type="match status" value="1"/>
</dbReference>
<dbReference type="InterPro" id="IPR036138">
    <property type="entry name" value="PBP_dimer_sf"/>
</dbReference>
<dbReference type="RefSeq" id="WP_120698091.1">
    <property type="nucleotide sequence ID" value="NZ_RBDX01000013.1"/>
</dbReference>
<dbReference type="InterPro" id="IPR007887">
    <property type="entry name" value="MecA_N"/>
</dbReference>
<dbReference type="EMBL" id="RBDY01000012">
    <property type="protein sequence ID" value="RKN20738.1"/>
    <property type="molecule type" value="Genomic_DNA"/>
</dbReference>
<keyword evidence="2" id="KW-1133">Transmembrane helix</keyword>
<evidence type="ECO:0000256" key="1">
    <source>
        <dbReference type="SAM" id="MobiDB-lite"/>
    </source>
</evidence>
<dbReference type="InterPro" id="IPR050515">
    <property type="entry name" value="Beta-lactam/transpept"/>
</dbReference>
<dbReference type="PANTHER" id="PTHR30627:SF24">
    <property type="entry name" value="PENICILLIN-BINDING PROTEIN 4B"/>
    <property type="match status" value="1"/>
</dbReference>
<feature type="region of interest" description="Disordered" evidence="1">
    <location>
        <begin position="82"/>
        <end position="106"/>
    </location>
</feature>
<proteinExistence type="predicted"/>
<dbReference type="EMBL" id="RBDX01000013">
    <property type="protein sequence ID" value="RKN07806.1"/>
    <property type="molecule type" value="Genomic_DNA"/>
</dbReference>
<dbReference type="Proteomes" id="UP000268652">
    <property type="component" value="Unassembled WGS sequence"/>
</dbReference>